<reference evidence="2 3" key="1">
    <citation type="submission" date="2024-04" db="EMBL/GenBank/DDBJ databases">
        <title>Phyllosticta paracitricarpa is synonymous to the EU quarantine fungus P. citricarpa based on phylogenomic analyses.</title>
        <authorList>
            <consortium name="Lawrence Berkeley National Laboratory"/>
            <person name="Van Ingen-Buijs V.A."/>
            <person name="Van Westerhoven A.C."/>
            <person name="Haridas S."/>
            <person name="Skiadas P."/>
            <person name="Martin F."/>
            <person name="Groenewald J.Z."/>
            <person name="Crous P.W."/>
            <person name="Seidl M.F."/>
        </authorList>
    </citation>
    <scope>NUCLEOTIDE SEQUENCE [LARGE SCALE GENOMIC DNA]</scope>
    <source>
        <strain evidence="2 3">CBS 123374</strain>
    </source>
</reference>
<sequence length="245" mass="26923">MHAKPHQIPRITIIPRYTLDASSSLACSMALQPPQSSFTPQHPHHIHICTSPTMQTLPRLHPSNMPVSTRNRVACTSPTPKIKKKKALHQTVPDRLTLLTRPLHQQNLFDLYPRTHRTLSSPSNPALPCPALPCRHGYPKQPQQLLLAGLPTGRPGHGQRNAADGHRDQDRSLCRPVALPCCCQGTYAIIAVAVAVAGPPTNHRTIATFLELRIIHHSLCLLAFFCFALSIIYPPTGPNAPLTTL</sequence>
<evidence type="ECO:0000256" key="1">
    <source>
        <dbReference type="SAM" id="Phobius"/>
    </source>
</evidence>
<name>A0ABR1YTZ9_9PEZI</name>
<evidence type="ECO:0000313" key="3">
    <source>
        <dbReference type="Proteomes" id="UP001492380"/>
    </source>
</evidence>
<comment type="caution">
    <text evidence="2">The sequence shown here is derived from an EMBL/GenBank/DDBJ whole genome shotgun (WGS) entry which is preliminary data.</text>
</comment>
<evidence type="ECO:0000313" key="2">
    <source>
        <dbReference type="EMBL" id="KAK8238460.1"/>
    </source>
</evidence>
<keyword evidence="1" id="KW-0472">Membrane</keyword>
<gene>
    <name evidence="2" type="ORF">HDK90DRAFT_226198</name>
</gene>
<organism evidence="2 3">
    <name type="scientific">Phyllosticta capitalensis</name>
    <dbReference type="NCBI Taxonomy" id="121624"/>
    <lineage>
        <taxon>Eukaryota</taxon>
        <taxon>Fungi</taxon>
        <taxon>Dikarya</taxon>
        <taxon>Ascomycota</taxon>
        <taxon>Pezizomycotina</taxon>
        <taxon>Dothideomycetes</taxon>
        <taxon>Dothideomycetes incertae sedis</taxon>
        <taxon>Botryosphaeriales</taxon>
        <taxon>Phyllostictaceae</taxon>
        <taxon>Phyllosticta</taxon>
    </lineage>
</organism>
<keyword evidence="1" id="KW-1133">Transmembrane helix</keyword>
<dbReference type="Proteomes" id="UP001492380">
    <property type="component" value="Unassembled WGS sequence"/>
</dbReference>
<proteinExistence type="predicted"/>
<keyword evidence="1" id="KW-0812">Transmembrane</keyword>
<feature type="transmembrane region" description="Helical" evidence="1">
    <location>
        <begin position="214"/>
        <end position="233"/>
    </location>
</feature>
<protein>
    <submittedName>
        <fullName evidence="2">Uncharacterized protein</fullName>
    </submittedName>
</protein>
<dbReference type="EMBL" id="JBBWRZ010000004">
    <property type="protein sequence ID" value="KAK8238460.1"/>
    <property type="molecule type" value="Genomic_DNA"/>
</dbReference>
<accession>A0ABR1YTZ9</accession>
<keyword evidence="3" id="KW-1185">Reference proteome</keyword>